<dbReference type="PROSITE" id="PS50931">
    <property type="entry name" value="HTH_LYSR"/>
    <property type="match status" value="1"/>
</dbReference>
<dbReference type="InterPro" id="IPR050176">
    <property type="entry name" value="LTTR"/>
</dbReference>
<proteinExistence type="inferred from homology"/>
<dbReference type="Gene3D" id="3.40.190.290">
    <property type="match status" value="1"/>
</dbReference>
<evidence type="ECO:0000259" key="5">
    <source>
        <dbReference type="PROSITE" id="PS50931"/>
    </source>
</evidence>
<dbReference type="Pfam" id="PF03466">
    <property type="entry name" value="LysR_substrate"/>
    <property type="match status" value="1"/>
</dbReference>
<dbReference type="InterPro" id="IPR036388">
    <property type="entry name" value="WH-like_DNA-bd_sf"/>
</dbReference>
<evidence type="ECO:0000256" key="1">
    <source>
        <dbReference type="ARBA" id="ARBA00009437"/>
    </source>
</evidence>
<feature type="domain" description="HTH lysR-type" evidence="5">
    <location>
        <begin position="2"/>
        <end position="59"/>
    </location>
</feature>
<accession>A0A6C1KF20</accession>
<keyword evidence="4" id="KW-0804">Transcription</keyword>
<dbReference type="PANTHER" id="PTHR30579:SF3">
    <property type="entry name" value="TRANSCRIPTIONAL REGULATORY PROTEIN"/>
    <property type="match status" value="1"/>
</dbReference>
<dbReference type="InterPro" id="IPR036390">
    <property type="entry name" value="WH_DNA-bd_sf"/>
</dbReference>
<organism evidence="6 7">
    <name type="scientific">Xanthobacter autotrophicus</name>
    <dbReference type="NCBI Taxonomy" id="280"/>
    <lineage>
        <taxon>Bacteria</taxon>
        <taxon>Pseudomonadati</taxon>
        <taxon>Pseudomonadota</taxon>
        <taxon>Alphaproteobacteria</taxon>
        <taxon>Hyphomicrobiales</taxon>
        <taxon>Xanthobacteraceae</taxon>
        <taxon>Xanthobacter</taxon>
    </lineage>
</organism>
<dbReference type="Pfam" id="PF00126">
    <property type="entry name" value="HTH_1"/>
    <property type="match status" value="1"/>
</dbReference>
<gene>
    <name evidence="6" type="ORF">FBQ73_08905</name>
</gene>
<dbReference type="SUPFAM" id="SSF53850">
    <property type="entry name" value="Periplasmic binding protein-like II"/>
    <property type="match status" value="1"/>
</dbReference>
<evidence type="ECO:0000256" key="3">
    <source>
        <dbReference type="ARBA" id="ARBA00023125"/>
    </source>
</evidence>
<dbReference type="GeneID" id="95773568"/>
<keyword evidence="2" id="KW-0805">Transcription regulation</keyword>
<dbReference type="EMBL" id="VAUP01000022">
    <property type="protein sequence ID" value="TLX42782.1"/>
    <property type="molecule type" value="Genomic_DNA"/>
</dbReference>
<dbReference type="OrthoDB" id="9796526at2"/>
<evidence type="ECO:0000256" key="4">
    <source>
        <dbReference type="ARBA" id="ARBA00023163"/>
    </source>
</evidence>
<sequence length="285" mass="30657">MLDWDDLRFFVELARCGSLSESARRLGTDHSTVARRISGLEAALSLKLFDRLPRGYALTQEGERLLERAGTVEQAVHGIERLASGAGSAVEGRVRISAPPALASHWLVPRLAPLLARHPGLVLDVSGTSSAARLSRGEADLALRLSRPQEKGLVARKLGVLAYGLYGARAYVEATPEAARTFLGYDEELAHSPQQVWLEAMAKGRPIVFTSNDLSSLVSAARAGMGLAAVPHALGRTAEDLVCVAEGAGAKRDLWLLVHPDLRRAARVRAVMDHIIAVCRDLNTP</sequence>
<dbReference type="Proteomes" id="UP000305131">
    <property type="component" value="Unassembled WGS sequence"/>
</dbReference>
<dbReference type="InterPro" id="IPR005119">
    <property type="entry name" value="LysR_subst-bd"/>
</dbReference>
<evidence type="ECO:0000256" key="2">
    <source>
        <dbReference type="ARBA" id="ARBA00023015"/>
    </source>
</evidence>
<comment type="caution">
    <text evidence="6">The sequence shown here is derived from an EMBL/GenBank/DDBJ whole genome shotgun (WGS) entry which is preliminary data.</text>
</comment>
<dbReference type="SUPFAM" id="SSF46785">
    <property type="entry name" value="Winged helix' DNA-binding domain"/>
    <property type="match status" value="1"/>
</dbReference>
<dbReference type="GO" id="GO:0003677">
    <property type="term" value="F:DNA binding"/>
    <property type="evidence" value="ECO:0007669"/>
    <property type="project" value="UniProtKB-KW"/>
</dbReference>
<dbReference type="InterPro" id="IPR000847">
    <property type="entry name" value="LysR_HTH_N"/>
</dbReference>
<dbReference type="RefSeq" id="WP_138399143.1">
    <property type="nucleotide sequence ID" value="NZ_JBAFVI010000002.1"/>
</dbReference>
<name>A0A6C1KF20_XANAU</name>
<evidence type="ECO:0000313" key="7">
    <source>
        <dbReference type="Proteomes" id="UP000305131"/>
    </source>
</evidence>
<dbReference type="GO" id="GO:0003700">
    <property type="term" value="F:DNA-binding transcription factor activity"/>
    <property type="evidence" value="ECO:0007669"/>
    <property type="project" value="InterPro"/>
</dbReference>
<protein>
    <submittedName>
        <fullName evidence="6">LysR family transcriptional regulator</fullName>
    </submittedName>
</protein>
<dbReference type="AlphaFoldDB" id="A0A6C1KF20"/>
<evidence type="ECO:0000313" key="6">
    <source>
        <dbReference type="EMBL" id="TLX42782.1"/>
    </source>
</evidence>
<dbReference type="PANTHER" id="PTHR30579">
    <property type="entry name" value="TRANSCRIPTIONAL REGULATOR"/>
    <property type="match status" value="1"/>
</dbReference>
<keyword evidence="3" id="KW-0238">DNA-binding</keyword>
<comment type="similarity">
    <text evidence="1">Belongs to the LysR transcriptional regulatory family.</text>
</comment>
<dbReference type="Gene3D" id="1.10.10.10">
    <property type="entry name" value="Winged helix-like DNA-binding domain superfamily/Winged helix DNA-binding domain"/>
    <property type="match status" value="1"/>
</dbReference>
<reference evidence="6 7" key="1">
    <citation type="submission" date="2019-05" db="EMBL/GenBank/DDBJ databases">
        <authorList>
            <person name="Zhou X."/>
        </authorList>
    </citation>
    <scope>NUCLEOTIDE SEQUENCE [LARGE SCALE GENOMIC DNA]</scope>
    <source>
        <strain evidence="6 7">DSM 432</strain>
    </source>
</reference>